<name>A0AAD7RH68_9TELE</name>
<accession>A0AAD7RH68</accession>
<dbReference type="Proteomes" id="UP001221898">
    <property type="component" value="Unassembled WGS sequence"/>
</dbReference>
<keyword evidence="2" id="KW-1185">Reference proteome</keyword>
<evidence type="ECO:0000313" key="2">
    <source>
        <dbReference type="Proteomes" id="UP001221898"/>
    </source>
</evidence>
<proteinExistence type="predicted"/>
<feature type="non-terminal residue" evidence="1">
    <location>
        <position position="1"/>
    </location>
</feature>
<gene>
    <name evidence="1" type="ORF">AAFF_G00208160</name>
</gene>
<evidence type="ECO:0000313" key="1">
    <source>
        <dbReference type="EMBL" id="KAJ8384114.1"/>
    </source>
</evidence>
<dbReference type="AlphaFoldDB" id="A0AAD7RH68"/>
<reference evidence="1" key="1">
    <citation type="journal article" date="2023" name="Science">
        <title>Genome structures resolve the early diversification of teleost fishes.</title>
        <authorList>
            <person name="Parey E."/>
            <person name="Louis A."/>
            <person name="Montfort J."/>
            <person name="Bouchez O."/>
            <person name="Roques C."/>
            <person name="Iampietro C."/>
            <person name="Lluch J."/>
            <person name="Castinel A."/>
            <person name="Donnadieu C."/>
            <person name="Desvignes T."/>
            <person name="Floi Bucao C."/>
            <person name="Jouanno E."/>
            <person name="Wen M."/>
            <person name="Mejri S."/>
            <person name="Dirks R."/>
            <person name="Jansen H."/>
            <person name="Henkel C."/>
            <person name="Chen W.J."/>
            <person name="Zahm M."/>
            <person name="Cabau C."/>
            <person name="Klopp C."/>
            <person name="Thompson A.W."/>
            <person name="Robinson-Rechavi M."/>
            <person name="Braasch I."/>
            <person name="Lecointre G."/>
            <person name="Bobe J."/>
            <person name="Postlethwait J.H."/>
            <person name="Berthelot C."/>
            <person name="Roest Crollius H."/>
            <person name="Guiguen Y."/>
        </authorList>
    </citation>
    <scope>NUCLEOTIDE SEQUENCE</scope>
    <source>
        <strain evidence="1">NC1722</strain>
    </source>
</reference>
<comment type="caution">
    <text evidence="1">The sequence shown here is derived from an EMBL/GenBank/DDBJ whole genome shotgun (WGS) entry which is preliminary data.</text>
</comment>
<protein>
    <submittedName>
        <fullName evidence="1">Uncharacterized protein</fullName>
    </submittedName>
</protein>
<organism evidence="1 2">
    <name type="scientific">Aldrovandia affinis</name>
    <dbReference type="NCBI Taxonomy" id="143900"/>
    <lineage>
        <taxon>Eukaryota</taxon>
        <taxon>Metazoa</taxon>
        <taxon>Chordata</taxon>
        <taxon>Craniata</taxon>
        <taxon>Vertebrata</taxon>
        <taxon>Euteleostomi</taxon>
        <taxon>Actinopterygii</taxon>
        <taxon>Neopterygii</taxon>
        <taxon>Teleostei</taxon>
        <taxon>Notacanthiformes</taxon>
        <taxon>Halosauridae</taxon>
        <taxon>Aldrovandia</taxon>
    </lineage>
</organism>
<sequence length="92" mass="10013">VQYGPSALLPCSTKRTLRTRNRMYMSACPGWSSGGKTGTTTPAHHPDCFAPTCNSTWSPGGCKRRRPKLSISTGTPKISLFLTFNFQKSCGQ</sequence>
<dbReference type="EMBL" id="JAINUG010000278">
    <property type="protein sequence ID" value="KAJ8384114.1"/>
    <property type="molecule type" value="Genomic_DNA"/>
</dbReference>